<evidence type="ECO:0000256" key="1">
    <source>
        <dbReference type="SAM" id="MobiDB-lite"/>
    </source>
</evidence>
<protein>
    <submittedName>
        <fullName evidence="2">Uncharacterized protein</fullName>
    </submittedName>
</protein>
<reference evidence="2 3" key="1">
    <citation type="submission" date="2020-02" db="EMBL/GenBank/DDBJ databases">
        <authorList>
            <person name="Dziuba M."/>
            <person name="Kuznetsov B."/>
            <person name="Mardanov A."/>
            <person name="Ravin N."/>
            <person name="Grouzdev D."/>
        </authorList>
    </citation>
    <scope>NUCLEOTIDE SEQUENCE [LARGE SCALE GENOMIC DNA]</scope>
    <source>
        <strain evidence="2 3">SpK</strain>
    </source>
</reference>
<accession>A0A7C9USN5</accession>
<feature type="compositionally biased region" description="Polar residues" evidence="1">
    <location>
        <begin position="258"/>
        <end position="268"/>
    </location>
</feature>
<proteinExistence type="predicted"/>
<dbReference type="Proteomes" id="UP000480684">
    <property type="component" value="Unassembled WGS sequence"/>
</dbReference>
<evidence type="ECO:0000313" key="3">
    <source>
        <dbReference type="Proteomes" id="UP000480684"/>
    </source>
</evidence>
<keyword evidence="3" id="KW-1185">Reference proteome</keyword>
<feature type="region of interest" description="Disordered" evidence="1">
    <location>
        <begin position="248"/>
        <end position="270"/>
    </location>
</feature>
<dbReference type="AlphaFoldDB" id="A0A7C9USN5"/>
<sequence length="542" mass="59089">MTVQTADSDVKATIEYLPGTLVAALDESWSAEDGAEPGPRWRRRPSRAKLAAMKESQDSAAAAERWARPFRSAESPVLYTLMCQMPQCGSRKTVRSKGLWSGDGKGYIAPDSHKVIGLDHRYVQWLDGTSWHGLHLDFDRPVRLDELDGRVNVVVFAPGTYDVERQTYTSGCHTLSVLGVGHSIPMHLATTAQKQGIKRLVKAAIQKMDADPAGSTGRVKNPLCEKWEIHILREQPFGSLSEIGTALGLNDGSRRQTKPANEPTSTSKGIGPVVAELAGKLLRDRGGPQGWQDNAEIYVHAVIESSLERLGLTCDRAKVAKTGGAIAREFWRTYDATKAGAPRREKNAGRLAGALEDVAPEDRKAAAGRWRGEQMERQAAKTRQRLKDAYDTLVWRAKGSWEEVSQADLATLAKVSIGTVKHYWSSIRQHFLGVAEKREKQTSQQSALSSLNKTVSLNGVAKVASILTRGVSQSLTSWLASLADACPVGLYPVPVMLVSHALDWAPILPGATVLPLQAPRPSGRDARALRDADPMGWDACPF</sequence>
<dbReference type="EMBL" id="JAAIYP010000008">
    <property type="protein sequence ID" value="NFV79006.1"/>
    <property type="molecule type" value="Genomic_DNA"/>
</dbReference>
<comment type="caution">
    <text evidence="2">The sequence shown here is derived from an EMBL/GenBank/DDBJ whole genome shotgun (WGS) entry which is preliminary data.</text>
</comment>
<gene>
    <name evidence="2" type="ORF">G4223_02610</name>
</gene>
<name>A0A7C9USN5_9PROT</name>
<evidence type="ECO:0000313" key="2">
    <source>
        <dbReference type="EMBL" id="NFV79006.1"/>
    </source>
</evidence>
<feature type="region of interest" description="Disordered" evidence="1">
    <location>
        <begin position="31"/>
        <end position="55"/>
    </location>
</feature>
<dbReference type="RefSeq" id="WP_163674614.1">
    <property type="nucleotide sequence ID" value="NZ_JAAIYP010000008.1"/>
</dbReference>
<organism evidence="2 3">
    <name type="scientific">Magnetospirillum aberrantis SpK</name>
    <dbReference type="NCBI Taxonomy" id="908842"/>
    <lineage>
        <taxon>Bacteria</taxon>
        <taxon>Pseudomonadati</taxon>
        <taxon>Pseudomonadota</taxon>
        <taxon>Alphaproteobacteria</taxon>
        <taxon>Rhodospirillales</taxon>
        <taxon>Rhodospirillaceae</taxon>
        <taxon>Magnetospirillum</taxon>
    </lineage>
</organism>